<dbReference type="PROSITE" id="PS50005">
    <property type="entry name" value="TPR"/>
    <property type="match status" value="5"/>
</dbReference>
<accession>A0A330L7T3</accession>
<proteinExistence type="predicted"/>
<reference evidence="4" key="1">
    <citation type="submission" date="2018-04" db="EMBL/GenBank/DDBJ databases">
        <authorList>
            <person name="Lucker S."/>
            <person name="Sakoula D."/>
        </authorList>
    </citation>
    <scope>NUCLEOTIDE SEQUENCE [LARGE SCALE GENOMIC DNA]</scope>
</reference>
<dbReference type="Pfam" id="PF13432">
    <property type="entry name" value="TPR_16"/>
    <property type="match status" value="2"/>
</dbReference>
<dbReference type="AlphaFoldDB" id="A0A330L7T3"/>
<dbReference type="PANTHER" id="PTHR44366">
    <property type="entry name" value="UDP-N-ACETYLGLUCOSAMINE--PEPTIDE N-ACETYLGLUCOSAMINYLTRANSFERASE 110 KDA SUBUNIT"/>
    <property type="match status" value="1"/>
</dbReference>
<name>A0A330L7T3_9BACT</name>
<dbReference type="Gene3D" id="1.25.40.10">
    <property type="entry name" value="Tetratricopeptide repeat domain"/>
    <property type="match status" value="4"/>
</dbReference>
<feature type="repeat" description="TPR" evidence="1">
    <location>
        <begin position="161"/>
        <end position="194"/>
    </location>
</feature>
<dbReference type="Proteomes" id="UP000248168">
    <property type="component" value="Unassembled WGS sequence"/>
</dbReference>
<evidence type="ECO:0000256" key="2">
    <source>
        <dbReference type="SAM" id="MobiDB-lite"/>
    </source>
</evidence>
<dbReference type="InParanoid" id="A0A330L7T3"/>
<gene>
    <name evidence="3" type="ORF">NITLEN_50068</name>
</gene>
<protein>
    <submittedName>
        <fullName evidence="3">Uncharacterized protein</fullName>
    </submittedName>
</protein>
<dbReference type="SMART" id="SM00028">
    <property type="entry name" value="TPR"/>
    <property type="match status" value="7"/>
</dbReference>
<organism evidence="3 4">
    <name type="scientific">Nitrospira lenta</name>
    <dbReference type="NCBI Taxonomy" id="1436998"/>
    <lineage>
        <taxon>Bacteria</taxon>
        <taxon>Pseudomonadati</taxon>
        <taxon>Nitrospirota</taxon>
        <taxon>Nitrospiria</taxon>
        <taxon>Nitrospirales</taxon>
        <taxon>Nitrospiraceae</taxon>
        <taxon>Nitrospira</taxon>
    </lineage>
</organism>
<dbReference type="OrthoDB" id="9809392at2"/>
<dbReference type="SUPFAM" id="SSF51197">
    <property type="entry name" value="Clavaminate synthase-like"/>
    <property type="match status" value="1"/>
</dbReference>
<dbReference type="GO" id="GO:0006493">
    <property type="term" value="P:protein O-linked glycosylation"/>
    <property type="evidence" value="ECO:0007669"/>
    <property type="project" value="InterPro"/>
</dbReference>
<keyword evidence="1" id="KW-0802">TPR repeat</keyword>
<feature type="repeat" description="TPR" evidence="1">
    <location>
        <begin position="59"/>
        <end position="92"/>
    </location>
</feature>
<sequence>MNRSNRRRQESRQAKTGSTSNSFAVHSLLDQGKRHHQAGQLAEAERNYQLALNMVPGHPEALHLLGLLAYRVGSYDQAIELITQAIEGTPSSPLYRFNLGVVTQRAGKAEDAIRAYEKALVLNPKYVDALINLGNVLKDLHRLAAAVETYRKALFLNPAHADTHNNLGVALKEQHALREAIAAYREAIRLKPTHFEAWNNLGLALLEIGSSDEAIASFQQALNIAPQSSKALYNLGIAAMWTGDHAGAIARFSHVATAKHHHSGPIQETALFRSRLKHDAEQTRLLIERGRLDASHRSYIDALERLEITLAAAYPTRNRCPVDPAALTAIAPSFNQFLYRAPCERLADGALNPQLDIRAIETRYLGQQPEVTYIDHLLKPEALAALRTFCLESTIWKKDYENGYLGAFLGDGFATPLLLQIAEELRRTLPGIFKDHRLTQAWAFKQDSARRGLSIHADAAAVNVNFWITPDEANLNPEKGGLVVYDKEAPADWNFAAYNSEQNKPKILEWLTQAGAQTIRVPYRANRAVVFNSDLFHETDDVTFRDDYLSRRINITLLYGYRHRA</sequence>
<dbReference type="InterPro" id="IPR037919">
    <property type="entry name" value="OGT"/>
</dbReference>
<feature type="region of interest" description="Disordered" evidence="2">
    <location>
        <begin position="1"/>
        <end position="23"/>
    </location>
</feature>
<dbReference type="InterPro" id="IPR011990">
    <property type="entry name" value="TPR-like_helical_dom_sf"/>
</dbReference>
<dbReference type="Pfam" id="PF13414">
    <property type="entry name" value="TPR_11"/>
    <property type="match status" value="1"/>
</dbReference>
<evidence type="ECO:0000256" key="1">
    <source>
        <dbReference type="PROSITE-ProRule" id="PRU00339"/>
    </source>
</evidence>
<feature type="compositionally biased region" description="Polar residues" evidence="2">
    <location>
        <begin position="14"/>
        <end position="23"/>
    </location>
</feature>
<dbReference type="GO" id="GO:0097363">
    <property type="term" value="F:protein O-acetylglucosaminyltransferase activity"/>
    <property type="evidence" value="ECO:0007669"/>
    <property type="project" value="TreeGrafter"/>
</dbReference>
<dbReference type="InterPro" id="IPR019734">
    <property type="entry name" value="TPR_rpt"/>
</dbReference>
<dbReference type="PANTHER" id="PTHR44366:SF1">
    <property type="entry name" value="UDP-N-ACETYLGLUCOSAMINE--PEPTIDE N-ACETYLGLUCOSAMINYLTRANSFERASE 110 KDA SUBUNIT"/>
    <property type="match status" value="1"/>
</dbReference>
<feature type="repeat" description="TPR" evidence="1">
    <location>
        <begin position="93"/>
        <end position="126"/>
    </location>
</feature>
<dbReference type="PROSITE" id="PS50293">
    <property type="entry name" value="TPR_REGION"/>
    <property type="match status" value="1"/>
</dbReference>
<dbReference type="RefSeq" id="WP_121990249.1">
    <property type="nucleotide sequence ID" value="NZ_OUNR01000018.1"/>
</dbReference>
<dbReference type="SUPFAM" id="SSF48452">
    <property type="entry name" value="TPR-like"/>
    <property type="match status" value="1"/>
</dbReference>
<evidence type="ECO:0000313" key="3">
    <source>
        <dbReference type="EMBL" id="SPP66028.1"/>
    </source>
</evidence>
<keyword evidence="4" id="KW-1185">Reference proteome</keyword>
<feature type="repeat" description="TPR" evidence="1">
    <location>
        <begin position="195"/>
        <end position="228"/>
    </location>
</feature>
<dbReference type="EMBL" id="OUNR01000018">
    <property type="protein sequence ID" value="SPP66028.1"/>
    <property type="molecule type" value="Genomic_DNA"/>
</dbReference>
<evidence type="ECO:0000313" key="4">
    <source>
        <dbReference type="Proteomes" id="UP000248168"/>
    </source>
</evidence>
<feature type="repeat" description="TPR" evidence="1">
    <location>
        <begin position="127"/>
        <end position="160"/>
    </location>
</feature>